<dbReference type="PANTHER" id="PTHR12383">
    <property type="entry name" value="PROTEASE FAMILY S26 MITOCHONDRIAL INNER MEMBRANE PROTEASE-RELATED"/>
    <property type="match status" value="1"/>
</dbReference>
<evidence type="ECO:0000256" key="2">
    <source>
        <dbReference type="ARBA" id="ARBA00022792"/>
    </source>
</evidence>
<dbReference type="GO" id="GO:0006465">
    <property type="term" value="P:signal peptide processing"/>
    <property type="evidence" value="ECO:0007669"/>
    <property type="project" value="InterPro"/>
</dbReference>
<evidence type="ECO:0000256" key="5">
    <source>
        <dbReference type="ARBA" id="ARBA00023136"/>
    </source>
</evidence>
<dbReference type="InterPro" id="IPR019757">
    <property type="entry name" value="Pept_S26A_signal_pept_1_Lys-AS"/>
</dbReference>
<dbReference type="GO" id="GO:0004252">
    <property type="term" value="F:serine-type endopeptidase activity"/>
    <property type="evidence" value="ECO:0007669"/>
    <property type="project" value="InterPro"/>
</dbReference>
<dbReference type="OMA" id="GATICKR"/>
<dbReference type="InterPro" id="IPR019533">
    <property type="entry name" value="Peptidase_S26"/>
</dbReference>
<dbReference type="Gene3D" id="2.10.109.10">
    <property type="entry name" value="Umud Fragment, subunit A"/>
    <property type="match status" value="1"/>
</dbReference>
<sequence>MSMTGEAALELKWIDPKRLRRGDLVTYISPIDPTRRVCKRVTGLPGDIICVDPTGEYAPSTEHVVVPRNHIWVTGDNLAWSRDSRMYGPVPLGLVKGRLYARVWPLRDATVFRNTFDFID</sequence>
<dbReference type="GO" id="GO:0042720">
    <property type="term" value="C:mitochondrial inner membrane peptidase complex"/>
    <property type="evidence" value="ECO:0007669"/>
    <property type="project" value="TreeGrafter"/>
</dbReference>
<dbReference type="Proteomes" id="UP000184267">
    <property type="component" value="Unassembled WGS sequence"/>
</dbReference>
<comment type="similarity">
    <text evidence="6">Belongs to the peptidase S26 family. IMP1 subfamily.</text>
</comment>
<dbReference type="GO" id="GO:0006627">
    <property type="term" value="P:protein processing involved in protein targeting to mitochondrion"/>
    <property type="evidence" value="ECO:0007669"/>
    <property type="project" value="TreeGrafter"/>
</dbReference>
<evidence type="ECO:0000313" key="9">
    <source>
        <dbReference type="Proteomes" id="UP000184267"/>
    </source>
</evidence>
<evidence type="ECO:0000256" key="4">
    <source>
        <dbReference type="ARBA" id="ARBA00023128"/>
    </source>
</evidence>
<keyword evidence="5" id="KW-0472">Membrane</keyword>
<comment type="subcellular location">
    <subcellularLocation>
        <location evidence="1">Mitochondrion inner membrane</location>
    </subcellularLocation>
</comment>
<evidence type="ECO:0000256" key="1">
    <source>
        <dbReference type="ARBA" id="ARBA00004273"/>
    </source>
</evidence>
<dbReference type="Pfam" id="PF10502">
    <property type="entry name" value="Peptidase_S26"/>
    <property type="match status" value="2"/>
</dbReference>
<name>A0A1M2V644_TRAPU</name>
<dbReference type="InterPro" id="IPR036286">
    <property type="entry name" value="LexA/Signal_pep-like_sf"/>
</dbReference>
<reference evidence="8 9" key="1">
    <citation type="submission" date="2016-10" db="EMBL/GenBank/DDBJ databases">
        <title>Genome sequence of the basidiomycete white-rot fungus Trametes pubescens.</title>
        <authorList>
            <person name="Makela M.R."/>
            <person name="Granchi Z."/>
            <person name="Peng M."/>
            <person name="De Vries R.P."/>
            <person name="Grigoriev I."/>
            <person name="Riley R."/>
            <person name="Hilden K."/>
        </authorList>
    </citation>
    <scope>NUCLEOTIDE SEQUENCE [LARGE SCALE GENOMIC DNA]</scope>
    <source>
        <strain evidence="8 9">FBCC735</strain>
    </source>
</reference>
<evidence type="ECO:0000259" key="7">
    <source>
        <dbReference type="Pfam" id="PF10502"/>
    </source>
</evidence>
<dbReference type="AlphaFoldDB" id="A0A1M2V644"/>
<evidence type="ECO:0000256" key="6">
    <source>
        <dbReference type="ARBA" id="ARBA00038445"/>
    </source>
</evidence>
<dbReference type="OrthoDB" id="308440at2759"/>
<proteinExistence type="inferred from homology"/>
<feature type="domain" description="Peptidase S26" evidence="7">
    <location>
        <begin position="57"/>
        <end position="104"/>
    </location>
</feature>
<protein>
    <submittedName>
        <fullName evidence="8">Mitochondrial inner membrane protease subunit 1</fullName>
    </submittedName>
</protein>
<dbReference type="PROSITE" id="PS00760">
    <property type="entry name" value="SPASE_I_2"/>
    <property type="match status" value="1"/>
</dbReference>
<keyword evidence="8" id="KW-0645">Protease</keyword>
<comment type="caution">
    <text evidence="8">The sequence shown here is derived from an EMBL/GenBank/DDBJ whole genome shotgun (WGS) entry which is preliminary data.</text>
</comment>
<keyword evidence="9" id="KW-1185">Reference proteome</keyword>
<dbReference type="InterPro" id="IPR052064">
    <property type="entry name" value="Mito_IMP1_subunit"/>
</dbReference>
<dbReference type="CDD" id="cd06530">
    <property type="entry name" value="S26_SPase_I"/>
    <property type="match status" value="1"/>
</dbReference>
<dbReference type="STRING" id="154538.A0A1M2V644"/>
<dbReference type="EMBL" id="MNAD01001636">
    <property type="protein sequence ID" value="OJT03055.1"/>
    <property type="molecule type" value="Genomic_DNA"/>
</dbReference>
<keyword evidence="2" id="KW-0999">Mitochondrion inner membrane</keyword>
<dbReference type="PANTHER" id="PTHR12383:SF16">
    <property type="entry name" value="MITOCHONDRIAL INNER MEMBRANE PROTEASE SUBUNIT 1"/>
    <property type="match status" value="1"/>
</dbReference>
<gene>
    <name evidence="8" type="ORF">TRAPUB_6398</name>
</gene>
<keyword evidence="3" id="KW-0378">Hydrolase</keyword>
<evidence type="ECO:0000256" key="3">
    <source>
        <dbReference type="ARBA" id="ARBA00022801"/>
    </source>
</evidence>
<keyword evidence="4" id="KW-0496">Mitochondrion</keyword>
<accession>A0A1M2V644</accession>
<dbReference type="InterPro" id="IPR000223">
    <property type="entry name" value="Pept_S26A_signal_pept_1"/>
</dbReference>
<dbReference type="SUPFAM" id="SSF51306">
    <property type="entry name" value="LexA/Signal peptidase"/>
    <property type="match status" value="1"/>
</dbReference>
<dbReference type="PRINTS" id="PR00727">
    <property type="entry name" value="LEADERPTASE"/>
</dbReference>
<feature type="domain" description="Peptidase S26" evidence="7">
    <location>
        <begin position="16"/>
        <end position="52"/>
    </location>
</feature>
<organism evidence="8 9">
    <name type="scientific">Trametes pubescens</name>
    <name type="common">White-rot fungus</name>
    <dbReference type="NCBI Taxonomy" id="154538"/>
    <lineage>
        <taxon>Eukaryota</taxon>
        <taxon>Fungi</taxon>
        <taxon>Dikarya</taxon>
        <taxon>Basidiomycota</taxon>
        <taxon>Agaricomycotina</taxon>
        <taxon>Agaricomycetes</taxon>
        <taxon>Polyporales</taxon>
        <taxon>Polyporaceae</taxon>
        <taxon>Trametes</taxon>
    </lineage>
</organism>
<evidence type="ECO:0000313" key="8">
    <source>
        <dbReference type="EMBL" id="OJT03055.1"/>
    </source>
</evidence>